<organism evidence="2 3">
    <name type="scientific">Stylosanthes scabra</name>
    <dbReference type="NCBI Taxonomy" id="79078"/>
    <lineage>
        <taxon>Eukaryota</taxon>
        <taxon>Viridiplantae</taxon>
        <taxon>Streptophyta</taxon>
        <taxon>Embryophyta</taxon>
        <taxon>Tracheophyta</taxon>
        <taxon>Spermatophyta</taxon>
        <taxon>Magnoliopsida</taxon>
        <taxon>eudicotyledons</taxon>
        <taxon>Gunneridae</taxon>
        <taxon>Pentapetalae</taxon>
        <taxon>rosids</taxon>
        <taxon>fabids</taxon>
        <taxon>Fabales</taxon>
        <taxon>Fabaceae</taxon>
        <taxon>Papilionoideae</taxon>
        <taxon>50 kb inversion clade</taxon>
        <taxon>dalbergioids sensu lato</taxon>
        <taxon>Dalbergieae</taxon>
        <taxon>Pterocarpus clade</taxon>
        <taxon>Stylosanthes</taxon>
    </lineage>
</organism>
<evidence type="ECO:0000313" key="2">
    <source>
        <dbReference type="EMBL" id="MED6143177.1"/>
    </source>
</evidence>
<dbReference type="EMBL" id="JASCZI010090629">
    <property type="protein sequence ID" value="MED6143177.1"/>
    <property type="molecule type" value="Genomic_DNA"/>
</dbReference>
<name>A0ABU6T3C7_9FABA</name>
<sequence length="140" mass="15641">MLLWLCFHDAIPTASFRYKRGLSTTDVCLRCASDVESVIHCFLFCPKAMQIVALCPPTNFVKVNCDDSFLINGFLAGFGCIIRDSEGVGYRLALVGFKQLPVYIINFIQRSANTIADFLARGATSSKQAYKELRRHFGFA</sequence>
<evidence type="ECO:0000259" key="1">
    <source>
        <dbReference type="Pfam" id="PF13966"/>
    </source>
</evidence>
<dbReference type="Proteomes" id="UP001341840">
    <property type="component" value="Unassembled WGS sequence"/>
</dbReference>
<dbReference type="Pfam" id="PF13966">
    <property type="entry name" value="zf-RVT"/>
    <property type="match status" value="1"/>
</dbReference>
<accession>A0ABU6T3C7</accession>
<comment type="caution">
    <text evidence="2">The sequence shown here is derived from an EMBL/GenBank/DDBJ whole genome shotgun (WGS) entry which is preliminary data.</text>
</comment>
<dbReference type="InterPro" id="IPR026960">
    <property type="entry name" value="RVT-Znf"/>
</dbReference>
<evidence type="ECO:0000313" key="3">
    <source>
        <dbReference type="Proteomes" id="UP001341840"/>
    </source>
</evidence>
<reference evidence="2 3" key="1">
    <citation type="journal article" date="2023" name="Plants (Basel)">
        <title>Bridging the Gap: Combining Genomics and Transcriptomics Approaches to Understand Stylosanthes scabra, an Orphan Legume from the Brazilian Caatinga.</title>
        <authorList>
            <person name="Ferreira-Neto J.R.C."/>
            <person name="da Silva M.D."/>
            <person name="Binneck E."/>
            <person name="de Melo N.F."/>
            <person name="da Silva R.H."/>
            <person name="de Melo A.L.T.M."/>
            <person name="Pandolfi V."/>
            <person name="Bustamante F.O."/>
            <person name="Brasileiro-Vidal A.C."/>
            <person name="Benko-Iseppon A.M."/>
        </authorList>
    </citation>
    <scope>NUCLEOTIDE SEQUENCE [LARGE SCALE GENOMIC DNA]</scope>
    <source>
        <tissue evidence="2">Leaves</tissue>
    </source>
</reference>
<gene>
    <name evidence="2" type="ORF">PIB30_004268</name>
</gene>
<protein>
    <recommendedName>
        <fullName evidence="1">Reverse transcriptase zinc-binding domain-containing protein</fullName>
    </recommendedName>
</protein>
<keyword evidence="3" id="KW-1185">Reference proteome</keyword>
<feature type="domain" description="Reverse transcriptase zinc-binding" evidence="1">
    <location>
        <begin position="2"/>
        <end position="50"/>
    </location>
</feature>
<proteinExistence type="predicted"/>